<keyword evidence="14" id="KW-0326">Glycosidase</keyword>
<gene>
    <name evidence="18" type="ORF">HYC85_011117</name>
</gene>
<comment type="subcellular location">
    <subcellularLocation>
        <location evidence="3 13">Nucleus</location>
    </subcellularLocation>
</comment>
<keyword evidence="19" id="KW-1185">Reference proteome</keyword>
<evidence type="ECO:0000256" key="13">
    <source>
        <dbReference type="PROSITE-ProRule" id="PRU00357"/>
    </source>
</evidence>
<organism evidence="18 19">
    <name type="scientific">Camellia sinensis</name>
    <name type="common">Tea plant</name>
    <name type="synonym">Thea sinensis</name>
    <dbReference type="NCBI Taxonomy" id="4442"/>
    <lineage>
        <taxon>Eukaryota</taxon>
        <taxon>Viridiplantae</taxon>
        <taxon>Streptophyta</taxon>
        <taxon>Embryophyta</taxon>
        <taxon>Tracheophyta</taxon>
        <taxon>Spermatophyta</taxon>
        <taxon>Magnoliopsida</taxon>
        <taxon>eudicotyledons</taxon>
        <taxon>Gunneridae</taxon>
        <taxon>Pentapetalae</taxon>
        <taxon>asterids</taxon>
        <taxon>Ericales</taxon>
        <taxon>Theaceae</taxon>
        <taxon>Camellia</taxon>
    </lineage>
</organism>
<evidence type="ECO:0000259" key="17">
    <source>
        <dbReference type="PROSITE" id="PS51320"/>
    </source>
</evidence>
<dbReference type="GO" id="GO:0000139">
    <property type="term" value="C:Golgi membrane"/>
    <property type="evidence" value="ECO:0007669"/>
    <property type="project" value="TreeGrafter"/>
</dbReference>
<comment type="pathway">
    <text evidence="4">Protein modification; protein glycosylation.</text>
</comment>
<dbReference type="InterPro" id="IPR050749">
    <property type="entry name" value="Glycosyl_Hydrolase_47"/>
</dbReference>
<evidence type="ECO:0000256" key="2">
    <source>
        <dbReference type="ARBA" id="ARBA00002206"/>
    </source>
</evidence>
<dbReference type="PANTHER" id="PTHR11742:SF6">
    <property type="entry name" value="MANNOSYL-OLIGOSACCHARIDE ALPHA-1,2-MANNOSIDASE IA-RELATED"/>
    <property type="match status" value="1"/>
</dbReference>
<dbReference type="Pfam" id="PF06203">
    <property type="entry name" value="CCT"/>
    <property type="match status" value="1"/>
</dbReference>
<evidence type="ECO:0000256" key="10">
    <source>
        <dbReference type="ARBA" id="ARBA00023157"/>
    </source>
</evidence>
<evidence type="ECO:0000256" key="15">
    <source>
        <dbReference type="SAM" id="MobiDB-lite"/>
    </source>
</evidence>
<dbReference type="GO" id="GO:0005634">
    <property type="term" value="C:nucleus"/>
    <property type="evidence" value="ECO:0007669"/>
    <property type="project" value="UniProtKB-SubCell"/>
</dbReference>
<keyword evidence="8" id="KW-0805">Transcription regulation</keyword>
<dbReference type="GO" id="GO:0006355">
    <property type="term" value="P:regulation of DNA-templated transcription"/>
    <property type="evidence" value="ECO:0007669"/>
    <property type="project" value="InterPro"/>
</dbReference>
<keyword evidence="10" id="KW-1015">Disulfide bond</keyword>
<feature type="domain" description="Tify" evidence="17">
    <location>
        <begin position="75"/>
        <end position="110"/>
    </location>
</feature>
<dbReference type="AlphaFoldDB" id="A0A7J7HJZ8"/>
<keyword evidence="7 14" id="KW-0378">Hydrolase</keyword>
<evidence type="ECO:0000259" key="16">
    <source>
        <dbReference type="PROSITE" id="PS51017"/>
    </source>
</evidence>
<keyword evidence="9" id="KW-0238">DNA-binding</keyword>
<dbReference type="PRINTS" id="PR00747">
    <property type="entry name" value="GLYHDRLASE47"/>
</dbReference>
<dbReference type="GO" id="GO:0005509">
    <property type="term" value="F:calcium ion binding"/>
    <property type="evidence" value="ECO:0007669"/>
    <property type="project" value="InterPro"/>
</dbReference>
<protein>
    <recommendedName>
        <fullName evidence="14">alpha-1,2-Mannosidase</fullName>
        <ecNumber evidence="14">3.2.1.-</ecNumber>
    </recommendedName>
</protein>
<dbReference type="InterPro" id="IPR013088">
    <property type="entry name" value="Znf_NHR/GATA"/>
</dbReference>
<dbReference type="Gene3D" id="1.50.10.10">
    <property type="match status" value="3"/>
</dbReference>
<dbReference type="InterPro" id="IPR036026">
    <property type="entry name" value="Seven-hairpin_glycosidases"/>
</dbReference>
<dbReference type="InterPro" id="IPR010399">
    <property type="entry name" value="Tify_dom"/>
</dbReference>
<evidence type="ECO:0000256" key="14">
    <source>
        <dbReference type="RuleBase" id="RU361193"/>
    </source>
</evidence>
<dbReference type="InterPro" id="IPR010402">
    <property type="entry name" value="CCT_domain"/>
</dbReference>
<comment type="caution">
    <text evidence="18">The sequence shown here is derived from an EMBL/GenBank/DDBJ whole genome shotgun (WGS) entry which is preliminary data.</text>
</comment>
<dbReference type="EMBL" id="JACBKZ010000004">
    <property type="protein sequence ID" value="KAF5953173.1"/>
    <property type="molecule type" value="Genomic_DNA"/>
</dbReference>
<dbReference type="SUPFAM" id="SSF48225">
    <property type="entry name" value="Seven-hairpin glycosidases"/>
    <property type="match status" value="1"/>
</dbReference>
<feature type="domain" description="CCT" evidence="16">
    <location>
        <begin position="144"/>
        <end position="186"/>
    </location>
</feature>
<dbReference type="GO" id="GO:0008270">
    <property type="term" value="F:zinc ion binding"/>
    <property type="evidence" value="ECO:0007669"/>
    <property type="project" value="InterPro"/>
</dbReference>
<evidence type="ECO:0000256" key="4">
    <source>
        <dbReference type="ARBA" id="ARBA00004922"/>
    </source>
</evidence>
<dbReference type="PANTHER" id="PTHR11742">
    <property type="entry name" value="MANNOSYL-OLIGOSACCHARIDE ALPHA-1,2-MANNOSIDASE-RELATED"/>
    <property type="match status" value="1"/>
</dbReference>
<dbReference type="GO" id="GO:0005783">
    <property type="term" value="C:endoplasmic reticulum"/>
    <property type="evidence" value="ECO:0007669"/>
    <property type="project" value="TreeGrafter"/>
</dbReference>
<dbReference type="Pfam" id="PF01532">
    <property type="entry name" value="Glyco_hydro_47"/>
    <property type="match status" value="1"/>
</dbReference>
<evidence type="ECO:0000256" key="5">
    <source>
        <dbReference type="ARBA" id="ARBA00007658"/>
    </source>
</evidence>
<keyword evidence="11" id="KW-0804">Transcription</keyword>
<keyword evidence="12 13" id="KW-0539">Nucleus</keyword>
<evidence type="ECO:0000313" key="18">
    <source>
        <dbReference type="EMBL" id="KAF5953173.1"/>
    </source>
</evidence>
<feature type="region of interest" description="Disordered" evidence="15">
    <location>
        <begin position="611"/>
        <end position="639"/>
    </location>
</feature>
<name>A0A7J7HJZ8_CAMSI</name>
<dbReference type="GO" id="GO:0004571">
    <property type="term" value="F:mannosyl-oligosaccharide 1,2-alpha-mannosidase activity"/>
    <property type="evidence" value="ECO:0007669"/>
    <property type="project" value="InterPro"/>
</dbReference>
<evidence type="ECO:0000256" key="11">
    <source>
        <dbReference type="ARBA" id="ARBA00023163"/>
    </source>
</evidence>
<dbReference type="InterPro" id="IPR012341">
    <property type="entry name" value="6hp_glycosidase-like_sf"/>
</dbReference>
<dbReference type="PROSITE" id="PS00344">
    <property type="entry name" value="GATA_ZN_FINGER_1"/>
    <property type="match status" value="1"/>
</dbReference>
<evidence type="ECO:0000256" key="6">
    <source>
        <dbReference type="ARBA" id="ARBA00007722"/>
    </source>
</evidence>
<dbReference type="SMART" id="SM00979">
    <property type="entry name" value="TIFY"/>
    <property type="match status" value="1"/>
</dbReference>
<comment type="similarity">
    <text evidence="6">Belongs to the type IV zinc-finger family. Class C subfamily.</text>
</comment>
<feature type="region of interest" description="Disordered" evidence="15">
    <location>
        <begin position="22"/>
        <end position="78"/>
    </location>
</feature>
<evidence type="ECO:0000256" key="9">
    <source>
        <dbReference type="ARBA" id="ARBA00023125"/>
    </source>
</evidence>
<dbReference type="InterPro" id="IPR001382">
    <property type="entry name" value="Glyco_hydro_47"/>
</dbReference>
<comment type="similarity">
    <text evidence="5 14">Belongs to the glycosyl hydrolase 47 family.</text>
</comment>
<dbReference type="Pfam" id="PF00320">
    <property type="entry name" value="GATA"/>
    <property type="match status" value="1"/>
</dbReference>
<dbReference type="GO" id="GO:0043565">
    <property type="term" value="F:sequence-specific DNA binding"/>
    <property type="evidence" value="ECO:0007669"/>
    <property type="project" value="InterPro"/>
</dbReference>
<evidence type="ECO:0000256" key="8">
    <source>
        <dbReference type="ARBA" id="ARBA00023015"/>
    </source>
</evidence>
<dbReference type="Pfam" id="PF06200">
    <property type="entry name" value="tify"/>
    <property type="match status" value="1"/>
</dbReference>
<dbReference type="EC" id="3.2.1.-" evidence="14"/>
<evidence type="ECO:0000256" key="12">
    <source>
        <dbReference type="ARBA" id="ARBA00023242"/>
    </source>
</evidence>
<dbReference type="InterPro" id="IPR000679">
    <property type="entry name" value="Znf_GATA"/>
</dbReference>
<reference evidence="19" key="1">
    <citation type="journal article" date="2020" name="Nat. Commun.">
        <title>Genome assembly of wild tea tree DASZ reveals pedigree and selection history of tea varieties.</title>
        <authorList>
            <person name="Zhang W."/>
            <person name="Zhang Y."/>
            <person name="Qiu H."/>
            <person name="Guo Y."/>
            <person name="Wan H."/>
            <person name="Zhang X."/>
            <person name="Scossa F."/>
            <person name="Alseekh S."/>
            <person name="Zhang Q."/>
            <person name="Wang P."/>
            <person name="Xu L."/>
            <person name="Schmidt M.H."/>
            <person name="Jia X."/>
            <person name="Li D."/>
            <person name="Zhu A."/>
            <person name="Guo F."/>
            <person name="Chen W."/>
            <person name="Ni D."/>
            <person name="Usadel B."/>
            <person name="Fernie A.R."/>
            <person name="Wen W."/>
        </authorList>
    </citation>
    <scope>NUCLEOTIDE SEQUENCE [LARGE SCALE GENOMIC DNA]</scope>
    <source>
        <strain evidence="19">cv. G240</strain>
    </source>
</reference>
<evidence type="ECO:0000256" key="7">
    <source>
        <dbReference type="ARBA" id="ARBA00022801"/>
    </source>
</evidence>
<comment type="function">
    <text evidence="2">Transcriptional activator that specifically binds 5'-GATA-3' or 5'-GAT-3' motifs within gene promoters.</text>
</comment>
<dbReference type="GO" id="GO:0005975">
    <property type="term" value="P:carbohydrate metabolic process"/>
    <property type="evidence" value="ECO:0007669"/>
    <property type="project" value="InterPro"/>
</dbReference>
<reference evidence="18 19" key="2">
    <citation type="submission" date="2020-07" db="EMBL/GenBank/DDBJ databases">
        <title>Genome assembly of wild tea tree DASZ reveals pedigree and selection history of tea varieties.</title>
        <authorList>
            <person name="Zhang W."/>
        </authorList>
    </citation>
    <scope>NUCLEOTIDE SEQUENCE [LARGE SCALE GENOMIC DNA]</scope>
    <source>
        <strain evidence="19">cv. G240</strain>
        <tissue evidence="18">Leaf</tissue>
    </source>
</reference>
<dbReference type="PROSITE" id="PS51017">
    <property type="entry name" value="CCT"/>
    <property type="match status" value="1"/>
</dbReference>
<dbReference type="Gene3D" id="3.30.50.10">
    <property type="entry name" value="Erythroid Transcription Factor GATA-1, subunit A"/>
    <property type="match status" value="1"/>
</dbReference>
<dbReference type="Proteomes" id="UP000593564">
    <property type="component" value="Unassembled WGS sequence"/>
</dbReference>
<comment type="cofactor">
    <cofactor evidence="1">
        <name>Ca(2+)</name>
        <dbReference type="ChEBI" id="CHEBI:29108"/>
    </cofactor>
</comment>
<accession>A0A7J7HJZ8</accession>
<dbReference type="SUPFAM" id="SSF57716">
    <property type="entry name" value="Glucocorticoid receptor-like (DNA-binding domain)"/>
    <property type="match status" value="1"/>
</dbReference>
<dbReference type="CDD" id="cd00202">
    <property type="entry name" value="ZnF_GATA"/>
    <property type="match status" value="1"/>
</dbReference>
<proteinExistence type="inferred from homology"/>
<evidence type="ECO:0000256" key="3">
    <source>
        <dbReference type="ARBA" id="ARBA00004123"/>
    </source>
</evidence>
<evidence type="ECO:0000256" key="1">
    <source>
        <dbReference type="ARBA" id="ARBA00001913"/>
    </source>
</evidence>
<dbReference type="SMART" id="SM00401">
    <property type="entry name" value="ZnF_GATA"/>
    <property type="match status" value="1"/>
</dbReference>
<dbReference type="PROSITE" id="PS51320">
    <property type="entry name" value="TIFY"/>
    <property type="match status" value="1"/>
</dbReference>
<sequence>MGVSTSVHYLQEHDDDHHHDVLQHMRNGNGLDNNEHDDNDGNGGESEGMEGDIQVHPDTRNLSDNQNGLVARGGNENNNNQLTLSFQGQVYVFDSVSPEKVQAVLLLLGGREIPPTSMPTVPISTHQNTRGLSSTPEHCSVPHRLASLIRFRAKRKERNFDKKIRYTVRKEVAIRMQRNKGQFTSSKPNHDDCASAVTSWDSNQSWGLDGSGSQQQEIACRHCGISERSTPMMRRGPEGPRTLCNACGLMWANKEELSKLNEEVSRLQNMLEELKNNNGILGEKMNSGGKSSDVTKEKGVPDDPISIQRREKVKDAMIHAWSSYEKYAWGHDELQVQVVGGLLSTYDLSGDKIFLEKAKDIADRLLPAWDTQSGIPYNVINLAHGNAHNPGWTGGDSILADSATEQVEFIALSQRTGDPKYQQKVENVIAQLNKTFPADGLLPIYINPHRGTQSYSTITFGAMGDSFYEYLLKVWIQGNKTAAVKHYRDMWETSMKGLLSLVRRTKPSSFTYICEKMGSNLNDKMDELACFAPGMIALGSSGYGSDDSQTFLTLAEEVNSGVKDNMMQSFFLSETLKYFYLLYSPSTLIPLDEWVFNTEAHPLRIVTRHEQGENFSGSDEQTKPLVRSRARKEGRFGGD</sequence>
<feature type="region of interest" description="Disordered" evidence="15">
    <location>
        <begin position="279"/>
        <end position="302"/>
    </location>
</feature>
<evidence type="ECO:0000313" key="19">
    <source>
        <dbReference type="Proteomes" id="UP000593564"/>
    </source>
</evidence>